<evidence type="ECO:0000259" key="3">
    <source>
        <dbReference type="PROSITE" id="PS50009"/>
    </source>
</evidence>
<name>A0AAV7Y303_9EUKA</name>
<dbReference type="SMART" id="SM00147">
    <property type="entry name" value="RasGEF"/>
    <property type="match status" value="2"/>
</dbReference>
<dbReference type="GO" id="GO:0005886">
    <property type="term" value="C:plasma membrane"/>
    <property type="evidence" value="ECO:0007669"/>
    <property type="project" value="TreeGrafter"/>
</dbReference>
<feature type="domain" description="N-terminal Ras-GEF" evidence="4">
    <location>
        <begin position="237"/>
        <end position="366"/>
    </location>
</feature>
<dbReference type="InterPro" id="IPR000651">
    <property type="entry name" value="Ras-like_Gua-exchang_fac_N"/>
</dbReference>
<dbReference type="PROSITE" id="PS50212">
    <property type="entry name" value="RASGEF_NTER"/>
    <property type="match status" value="2"/>
</dbReference>
<dbReference type="InterPro" id="IPR001895">
    <property type="entry name" value="RASGEF_cat_dom"/>
</dbReference>
<organism evidence="5 6">
    <name type="scientific">Anaeramoeba flamelloides</name>
    <dbReference type="NCBI Taxonomy" id="1746091"/>
    <lineage>
        <taxon>Eukaryota</taxon>
        <taxon>Metamonada</taxon>
        <taxon>Anaeramoebidae</taxon>
        <taxon>Anaeramoeba</taxon>
    </lineage>
</organism>
<dbReference type="CDD" id="cd00155">
    <property type="entry name" value="RasGEF"/>
    <property type="match status" value="1"/>
</dbReference>
<dbReference type="PROSITE" id="PS50009">
    <property type="entry name" value="RASGEF_CAT"/>
    <property type="match status" value="2"/>
</dbReference>
<dbReference type="SMART" id="SM00229">
    <property type="entry name" value="RasGEFN"/>
    <property type="match status" value="1"/>
</dbReference>
<evidence type="ECO:0000259" key="4">
    <source>
        <dbReference type="PROSITE" id="PS50212"/>
    </source>
</evidence>
<dbReference type="Proteomes" id="UP001146793">
    <property type="component" value="Unassembled WGS sequence"/>
</dbReference>
<dbReference type="PANTHER" id="PTHR23113:SF370">
    <property type="entry name" value="RAS GUANINE NUCLEOTIDE EXCHANGE FACTOR P"/>
    <property type="match status" value="1"/>
</dbReference>
<evidence type="ECO:0000313" key="6">
    <source>
        <dbReference type="Proteomes" id="UP001146793"/>
    </source>
</evidence>
<gene>
    <name evidence="5" type="ORF">M0812_28959</name>
</gene>
<sequence>MSDLSDLLDEQLERLTKSTNFSNFQEKENKRTKPRSYLDVLEEFKSSKTKITSTFRKSKSSFNIDSFISQTLNRSKSTSTNICLNTDLNKKTISNPKFEIDDLIKSNKNKTINLTSNINANINTTNERKINNNLNNNANSVKKIKKSLSKLKISLKTNEPTNLPISIFTISKQKQRYHTRKRFENKQISHQSQSKYSNITINDLLKRPTKALRDNLNEQRYFQNNGTDITLHYQKKGVPCVSKGSNESIIYHFLTNESLDLEMFSVFLLVYESFMSKYELFGYFVKYFDFEIAKSNFNYLFKKIKKPIIQDRILKLLQIWTRHQVKDFDENSNWIRETVHPFLESRIGAINLSVSRKLKICIERQVKSRTLRDLYASYGSLFEKNKHSRNNSYQGKIKFQNLSSQVIAAQMTLNALQQFYELDLKEFNKYQNWDDEQNLQSNLPKLFNYLNYLQRTTGWICTTILSESKVSNRVSRIAKWLEVSQILMKLNNYQHLFCIMSALQSLPVTRLDATWASVPNNSKRALDKLRTITNKKNNFRKYRSILEGSQLPFIPQIDLLLYDISLIDYQEKSYFDNNRSILNINKFLKIGKVIKKIKNFQQSVYFDISPIKQLQKFLIGVQPLSNEKLLKRSKKIEKITQMKFVHLLFEKNENANTNENANENGNESNQQKIVNQNRRNGNNKANKKNQNFDEDAILQLNCLNGDLRKKIVDHKQIMIDEIREEEDFLKKFSEIDERFAIIERYEITSNTKTRNKKIANSNINVIGGTLEWLVEYLCSEQGSNPLYLNTFLLTYQTFTTGSELLLLLKERFLMKPPENLEGKALRLFKDKIINTVKFKVFNVLNQWMRTHSSDFGPNTGLDEELLAFIEQDILNDPFMKKSGIVLRGVLNKLKNNNYVFASNARKYGQMASPISKSTNSLNKGLPKPIIPRLLPDEQELAFTDINGMEFSRQLTLMEFDLYQKIKHREFLNQAWTKKNKEELAPNITNFTRSFNLFSNWMANEILSHDKLKNRVNCLGKFIKIGYHLKKIGNFNSVQEIIAGLSSSGVFRLKQTWNALPNKLKNIWVDLNQLMRGATNYKVIRQILTTIDPPALPYIGMFLTDLVFIDDGNANNMKSVGSKNNFNTNLINFEKRQKTARIIATIQQFQHIPFNFQKVEIIQNFISQHINVAYDTKKLYQRSLVVEPRMKK</sequence>
<feature type="domain" description="N-terminal Ras-GEF" evidence="4">
    <location>
        <begin position="761"/>
        <end position="894"/>
    </location>
</feature>
<accession>A0AAV7Y303</accession>
<proteinExistence type="predicted"/>
<protein>
    <submittedName>
        <fullName evidence="5">Guanine nucleotide exchange factor</fullName>
    </submittedName>
</protein>
<feature type="domain" description="Ras-GEF" evidence="3">
    <location>
        <begin position="946"/>
        <end position="1188"/>
    </location>
</feature>
<dbReference type="AlphaFoldDB" id="A0AAV7Y303"/>
<dbReference type="Pfam" id="PF00617">
    <property type="entry name" value="RasGEF"/>
    <property type="match status" value="2"/>
</dbReference>
<dbReference type="Gene3D" id="1.10.840.10">
    <property type="entry name" value="Ras guanine-nucleotide exchange factors catalytic domain"/>
    <property type="match status" value="2"/>
</dbReference>
<dbReference type="GO" id="GO:0007265">
    <property type="term" value="P:Ras protein signal transduction"/>
    <property type="evidence" value="ECO:0007669"/>
    <property type="project" value="TreeGrafter"/>
</dbReference>
<evidence type="ECO:0000313" key="5">
    <source>
        <dbReference type="EMBL" id="KAJ3424243.1"/>
    </source>
</evidence>
<evidence type="ECO:0000256" key="1">
    <source>
        <dbReference type="ARBA" id="ARBA00022658"/>
    </source>
</evidence>
<feature type="domain" description="Ras-GEF" evidence="3">
    <location>
        <begin position="403"/>
        <end position="639"/>
    </location>
</feature>
<dbReference type="EMBL" id="JANTQA010000072">
    <property type="protein sequence ID" value="KAJ3424243.1"/>
    <property type="molecule type" value="Genomic_DNA"/>
</dbReference>
<dbReference type="GO" id="GO:0005085">
    <property type="term" value="F:guanyl-nucleotide exchange factor activity"/>
    <property type="evidence" value="ECO:0007669"/>
    <property type="project" value="UniProtKB-KW"/>
</dbReference>
<keyword evidence="1 2" id="KW-0344">Guanine-nucleotide releasing factor</keyword>
<dbReference type="Gene3D" id="1.20.870.10">
    <property type="entry name" value="Son of sevenless (SoS) protein Chain: S domain 1"/>
    <property type="match status" value="2"/>
</dbReference>
<reference evidence="5" key="1">
    <citation type="submission" date="2022-08" db="EMBL/GenBank/DDBJ databases">
        <title>Novel sulphate-reducing endosymbionts in the free-living metamonad Anaeramoeba.</title>
        <authorList>
            <person name="Jerlstrom-Hultqvist J."/>
            <person name="Cepicka I."/>
            <person name="Gallot-Lavallee L."/>
            <person name="Salas-Leiva D."/>
            <person name="Curtis B.A."/>
            <person name="Zahonova K."/>
            <person name="Pipaliya S."/>
            <person name="Dacks J."/>
            <person name="Roger A.J."/>
        </authorList>
    </citation>
    <scope>NUCLEOTIDE SEQUENCE</scope>
    <source>
        <strain evidence="5">Busselton2</strain>
    </source>
</reference>
<dbReference type="SUPFAM" id="SSF48366">
    <property type="entry name" value="Ras GEF"/>
    <property type="match status" value="2"/>
</dbReference>
<dbReference type="PANTHER" id="PTHR23113">
    <property type="entry name" value="GUANINE NUCLEOTIDE EXCHANGE FACTOR"/>
    <property type="match status" value="1"/>
</dbReference>
<comment type="caution">
    <text evidence="5">The sequence shown here is derived from an EMBL/GenBank/DDBJ whole genome shotgun (WGS) entry which is preliminary data.</text>
</comment>
<evidence type="ECO:0000256" key="2">
    <source>
        <dbReference type="PROSITE-ProRule" id="PRU00168"/>
    </source>
</evidence>
<dbReference type="CDD" id="cd06224">
    <property type="entry name" value="REM"/>
    <property type="match status" value="1"/>
</dbReference>
<dbReference type="InterPro" id="IPR036964">
    <property type="entry name" value="RASGEF_cat_dom_sf"/>
</dbReference>
<dbReference type="Pfam" id="PF00618">
    <property type="entry name" value="RasGEF_N"/>
    <property type="match status" value="2"/>
</dbReference>
<dbReference type="InterPro" id="IPR023578">
    <property type="entry name" value="Ras_GEF_dom_sf"/>
</dbReference>
<dbReference type="InterPro" id="IPR008937">
    <property type="entry name" value="Ras-like_GEF"/>
</dbReference>